<dbReference type="STRING" id="356882.A0A423WD08"/>
<organism evidence="6 7">
    <name type="scientific">Cytospora schulzeri</name>
    <dbReference type="NCBI Taxonomy" id="448051"/>
    <lineage>
        <taxon>Eukaryota</taxon>
        <taxon>Fungi</taxon>
        <taxon>Dikarya</taxon>
        <taxon>Ascomycota</taxon>
        <taxon>Pezizomycotina</taxon>
        <taxon>Sordariomycetes</taxon>
        <taxon>Sordariomycetidae</taxon>
        <taxon>Diaporthales</taxon>
        <taxon>Cytosporaceae</taxon>
        <taxon>Cytospora</taxon>
    </lineage>
</organism>
<evidence type="ECO:0000256" key="3">
    <source>
        <dbReference type="ARBA" id="ARBA00048461"/>
    </source>
</evidence>
<dbReference type="SUPFAM" id="SSF53474">
    <property type="entry name" value="alpha/beta-Hydrolases"/>
    <property type="match status" value="1"/>
</dbReference>
<comment type="catalytic activity">
    <reaction evidence="2">
        <text>a diacylglycerol + H2O = a monoacylglycerol + a fatty acid + H(+)</text>
        <dbReference type="Rhea" id="RHEA:32731"/>
        <dbReference type="ChEBI" id="CHEBI:15377"/>
        <dbReference type="ChEBI" id="CHEBI:15378"/>
        <dbReference type="ChEBI" id="CHEBI:17408"/>
        <dbReference type="ChEBI" id="CHEBI:18035"/>
        <dbReference type="ChEBI" id="CHEBI:28868"/>
    </reaction>
</comment>
<comment type="similarity">
    <text evidence="1">Belongs to the AB hydrolase superfamily. Lipase family. Class 3 subfamily.</text>
</comment>
<evidence type="ECO:0000313" key="7">
    <source>
        <dbReference type="Proteomes" id="UP000283895"/>
    </source>
</evidence>
<accession>A0A423WD08</accession>
<dbReference type="GO" id="GO:0006629">
    <property type="term" value="P:lipid metabolic process"/>
    <property type="evidence" value="ECO:0007669"/>
    <property type="project" value="InterPro"/>
</dbReference>
<dbReference type="InterPro" id="IPR029058">
    <property type="entry name" value="AB_hydrolase_fold"/>
</dbReference>
<keyword evidence="4" id="KW-0732">Signal</keyword>
<dbReference type="Proteomes" id="UP000283895">
    <property type="component" value="Unassembled WGS sequence"/>
</dbReference>
<evidence type="ECO:0000256" key="1">
    <source>
        <dbReference type="ARBA" id="ARBA00043996"/>
    </source>
</evidence>
<comment type="caution">
    <text evidence="6">The sequence shown here is derived from an EMBL/GenBank/DDBJ whole genome shotgun (WGS) entry which is preliminary data.</text>
</comment>
<feature type="domain" description="Fungal lipase-type" evidence="5">
    <location>
        <begin position="110"/>
        <end position="273"/>
    </location>
</feature>
<proteinExistence type="inferred from homology"/>
<name>A0A423WD08_9PEZI</name>
<dbReference type="AlphaFoldDB" id="A0A423WD08"/>
<evidence type="ECO:0000313" key="6">
    <source>
        <dbReference type="EMBL" id="ROW01286.1"/>
    </source>
</evidence>
<dbReference type="Pfam" id="PF01764">
    <property type="entry name" value="Lipase_3"/>
    <property type="match status" value="1"/>
</dbReference>
<dbReference type="OrthoDB" id="426718at2759"/>
<evidence type="ECO:0000256" key="2">
    <source>
        <dbReference type="ARBA" id="ARBA00047591"/>
    </source>
</evidence>
<feature type="signal peptide" evidence="4">
    <location>
        <begin position="1"/>
        <end position="21"/>
    </location>
</feature>
<sequence>MRTPNLLTVLGIGIFGRLLVADSLVGDELSIGERVDGDVTQDQVKLFTFYAQYAGASYCPIGDVGSHVYCKHDICPSDAKGNATIYNRYYGDNTGVAAFTAIDHDAEVIVVSVRGSVLTIDLKNWITNFRFEWAICEFGDNCKAHGGFLDAYQELRDRNVYKDVLLAKTLYPNYNIIVTGHSLGGAVASLLGAYLRDSKQSPCSIVTYSGKCRLQTWTQWLTSDAVVFLKLDIYTFGSPRIGNAALVKYIYNQTGKTNRITHYNDVVPRVPPMFWPFCYRHTAPEYWLGAGPETRTSYTADQIQICQGSADDHCSAGLSTPAVDSHLFYFVAISHCGESESRLRLPNGTDEGEDPLDVKEENRLTWFAKLDMQYVEDLRNDSGPAEKVGWWPTC</sequence>
<keyword evidence="7" id="KW-1185">Reference proteome</keyword>
<dbReference type="EMBL" id="LKEA01000019">
    <property type="protein sequence ID" value="ROW01286.1"/>
    <property type="molecule type" value="Genomic_DNA"/>
</dbReference>
<dbReference type="InterPro" id="IPR002921">
    <property type="entry name" value="Fungal_lipase-type"/>
</dbReference>
<dbReference type="Gene3D" id="3.40.50.1820">
    <property type="entry name" value="alpha/beta hydrolase"/>
    <property type="match status" value="1"/>
</dbReference>
<dbReference type="PANTHER" id="PTHR45856:SF11">
    <property type="entry name" value="FUNGAL LIPASE-LIKE DOMAIN-CONTAINING PROTEIN"/>
    <property type="match status" value="1"/>
</dbReference>
<protein>
    <recommendedName>
        <fullName evidence="5">Fungal lipase-type domain-containing protein</fullName>
    </recommendedName>
</protein>
<evidence type="ECO:0000256" key="4">
    <source>
        <dbReference type="SAM" id="SignalP"/>
    </source>
</evidence>
<dbReference type="PANTHER" id="PTHR45856">
    <property type="entry name" value="ALPHA/BETA-HYDROLASES SUPERFAMILY PROTEIN"/>
    <property type="match status" value="1"/>
</dbReference>
<dbReference type="CDD" id="cd00519">
    <property type="entry name" value="Lipase_3"/>
    <property type="match status" value="1"/>
</dbReference>
<reference evidence="6 7" key="1">
    <citation type="submission" date="2015-09" db="EMBL/GenBank/DDBJ databases">
        <title>Host preference determinants of Valsa canker pathogens revealed by comparative genomics.</title>
        <authorList>
            <person name="Yin Z."/>
            <person name="Huang L."/>
        </authorList>
    </citation>
    <scope>NUCLEOTIDE SEQUENCE [LARGE SCALE GENOMIC DNA]</scope>
    <source>
        <strain evidence="6 7">03-1</strain>
    </source>
</reference>
<comment type="catalytic activity">
    <reaction evidence="3">
        <text>a monoacylglycerol + H2O = glycerol + a fatty acid + H(+)</text>
        <dbReference type="Rhea" id="RHEA:15245"/>
        <dbReference type="ChEBI" id="CHEBI:15377"/>
        <dbReference type="ChEBI" id="CHEBI:15378"/>
        <dbReference type="ChEBI" id="CHEBI:17408"/>
        <dbReference type="ChEBI" id="CHEBI:17754"/>
        <dbReference type="ChEBI" id="CHEBI:28868"/>
    </reaction>
</comment>
<dbReference type="InterPro" id="IPR051218">
    <property type="entry name" value="Sec_MonoDiacylglyc_Lipase"/>
</dbReference>
<gene>
    <name evidence="6" type="ORF">VMCG_05971</name>
</gene>
<feature type="chain" id="PRO_5019465660" description="Fungal lipase-type domain-containing protein" evidence="4">
    <location>
        <begin position="22"/>
        <end position="394"/>
    </location>
</feature>
<evidence type="ECO:0000259" key="5">
    <source>
        <dbReference type="Pfam" id="PF01764"/>
    </source>
</evidence>